<reference evidence="5 6" key="1">
    <citation type="submission" date="2024-09" db="EMBL/GenBank/DDBJ databases">
        <authorList>
            <person name="Sun Q."/>
            <person name="Mori K."/>
        </authorList>
    </citation>
    <scope>NUCLEOTIDE SEQUENCE [LARGE SCALE GENOMIC DNA]</scope>
    <source>
        <strain evidence="5 6">JCM 15389</strain>
    </source>
</reference>
<proteinExistence type="inferred from homology"/>
<dbReference type="Pfam" id="PF00109">
    <property type="entry name" value="ketoacyl-synt"/>
    <property type="match status" value="1"/>
</dbReference>
<dbReference type="EMBL" id="JBHLYQ010000045">
    <property type="protein sequence ID" value="MFC0081722.1"/>
    <property type="molecule type" value="Genomic_DNA"/>
</dbReference>
<dbReference type="InterPro" id="IPR014030">
    <property type="entry name" value="Ketoacyl_synth_N"/>
</dbReference>
<gene>
    <name evidence="5" type="ORF">ACFFRE_06135</name>
</gene>
<dbReference type="InterPro" id="IPR020841">
    <property type="entry name" value="PKS_Beta-ketoAc_synthase_dom"/>
</dbReference>
<dbReference type="InterPro" id="IPR020615">
    <property type="entry name" value="Thiolase_acyl_enz_int_AS"/>
</dbReference>
<dbReference type="PROSITE" id="PS00098">
    <property type="entry name" value="THIOLASE_1"/>
    <property type="match status" value="1"/>
</dbReference>
<evidence type="ECO:0000259" key="4">
    <source>
        <dbReference type="PROSITE" id="PS52004"/>
    </source>
</evidence>
<comment type="caution">
    <text evidence="5">The sequence shown here is derived from an EMBL/GenBank/DDBJ whole genome shotgun (WGS) entry which is preliminary data.</text>
</comment>
<sequence>MAASPRPEALGPAVTIAGAGAVTGYGWGMDRLRQGLYAQKPACRLEGGFSPWFEEDLGWIARVEDGGDPDDGPSRFMRAVRAAAREAVADARQRGWQPGEVVGLVHGVTLGEVDLWRAYHHRQGLGTTRRQWLELMPSTVLMEVMREFDVHGPAMAVTAMCASGLAALLTARLWIATGQADDVLVISTDISSTPENCRSLANLAPAVLDRPSLESCLAFQEDTLGFGIGEASVAMLVTRTPLPGRGRLLGGAMSHDAFHPTAIPPGAPEVARCVRRALQDAGLAPEEVAYVNGYGNGNPRSDQVELAILDELLPAAEGIFSVKPLVGHCMSASAAVEVLASLLSFETGVIPAPPRLGRHGHPRLLDGLTAAVEAPVLKPSLGFGGHNAAVVLEACPN</sequence>
<evidence type="ECO:0000256" key="2">
    <source>
        <dbReference type="ARBA" id="ARBA00022679"/>
    </source>
</evidence>
<keyword evidence="2 3" id="KW-0808">Transferase</keyword>
<dbReference type="PROSITE" id="PS52004">
    <property type="entry name" value="KS3_2"/>
    <property type="match status" value="1"/>
</dbReference>
<dbReference type="Proteomes" id="UP001589788">
    <property type="component" value="Unassembled WGS sequence"/>
</dbReference>
<dbReference type="RefSeq" id="WP_377789004.1">
    <property type="nucleotide sequence ID" value="NZ_JBHLYQ010000045.1"/>
</dbReference>
<dbReference type="SMART" id="SM00825">
    <property type="entry name" value="PKS_KS"/>
    <property type="match status" value="1"/>
</dbReference>
<evidence type="ECO:0000256" key="3">
    <source>
        <dbReference type="RuleBase" id="RU003694"/>
    </source>
</evidence>
<dbReference type="Gene3D" id="3.40.47.10">
    <property type="match status" value="1"/>
</dbReference>
<dbReference type="SUPFAM" id="SSF53901">
    <property type="entry name" value="Thiolase-like"/>
    <property type="match status" value="1"/>
</dbReference>
<dbReference type="PANTHER" id="PTHR11712">
    <property type="entry name" value="POLYKETIDE SYNTHASE-RELATED"/>
    <property type="match status" value="1"/>
</dbReference>
<dbReference type="Pfam" id="PF02801">
    <property type="entry name" value="Ketoacyl-synt_C"/>
    <property type="match status" value="1"/>
</dbReference>
<evidence type="ECO:0000256" key="1">
    <source>
        <dbReference type="ARBA" id="ARBA00008467"/>
    </source>
</evidence>
<dbReference type="PANTHER" id="PTHR11712:SF347">
    <property type="entry name" value="BETA KETOACYL-ACYL CARRIER PROTEIN SYNTHASE"/>
    <property type="match status" value="1"/>
</dbReference>
<evidence type="ECO:0000313" key="5">
    <source>
        <dbReference type="EMBL" id="MFC0081722.1"/>
    </source>
</evidence>
<dbReference type="InterPro" id="IPR014031">
    <property type="entry name" value="Ketoacyl_synth_C"/>
</dbReference>
<keyword evidence="6" id="KW-1185">Reference proteome</keyword>
<feature type="domain" description="Ketosynthase family 3 (KS3)" evidence="4">
    <location>
        <begin position="1"/>
        <end position="394"/>
    </location>
</feature>
<protein>
    <submittedName>
        <fullName evidence="5">Beta-ketoacyl synthase N-terminal-like domain-containing protein</fullName>
    </submittedName>
</protein>
<evidence type="ECO:0000313" key="6">
    <source>
        <dbReference type="Proteomes" id="UP001589788"/>
    </source>
</evidence>
<comment type="similarity">
    <text evidence="1 3">Belongs to the thiolase-like superfamily. Beta-ketoacyl-ACP synthases family.</text>
</comment>
<organism evidence="5 6">
    <name type="scientific">Aciditerrimonas ferrireducens</name>
    <dbReference type="NCBI Taxonomy" id="667306"/>
    <lineage>
        <taxon>Bacteria</taxon>
        <taxon>Bacillati</taxon>
        <taxon>Actinomycetota</taxon>
        <taxon>Acidimicrobiia</taxon>
        <taxon>Acidimicrobiales</taxon>
        <taxon>Acidimicrobiaceae</taxon>
        <taxon>Aciditerrimonas</taxon>
    </lineage>
</organism>
<name>A0ABV6C411_9ACTN</name>
<dbReference type="InterPro" id="IPR000794">
    <property type="entry name" value="Beta-ketoacyl_synthase"/>
</dbReference>
<accession>A0ABV6C411</accession>
<dbReference type="InterPro" id="IPR016039">
    <property type="entry name" value="Thiolase-like"/>
</dbReference>